<evidence type="ECO:0000313" key="12">
    <source>
        <dbReference type="Proteomes" id="UP000799772"/>
    </source>
</evidence>
<comment type="subcellular location">
    <subcellularLocation>
        <location evidence="1">Membrane</location>
        <topology evidence="1">Multi-pass membrane protein</topology>
    </subcellularLocation>
</comment>
<dbReference type="InterPro" id="IPR018108">
    <property type="entry name" value="MCP_transmembrane"/>
</dbReference>
<evidence type="ECO:0000256" key="7">
    <source>
        <dbReference type="ARBA" id="ARBA00022989"/>
    </source>
</evidence>
<dbReference type="InterPro" id="IPR050391">
    <property type="entry name" value="Mito_Metabolite_Transporter"/>
</dbReference>
<feature type="repeat" description="Solcar" evidence="9">
    <location>
        <begin position="212"/>
        <end position="299"/>
    </location>
</feature>
<dbReference type="PROSITE" id="PS50920">
    <property type="entry name" value="SOLCAR"/>
    <property type="match status" value="3"/>
</dbReference>
<evidence type="ECO:0000256" key="5">
    <source>
        <dbReference type="ARBA" id="ARBA00022737"/>
    </source>
</evidence>
<dbReference type="OrthoDB" id="448427at2759"/>
<evidence type="ECO:0000256" key="3">
    <source>
        <dbReference type="ARBA" id="ARBA00022448"/>
    </source>
</evidence>
<keyword evidence="4 9" id="KW-0812">Transmembrane</keyword>
<dbReference type="Gene3D" id="1.50.40.10">
    <property type="entry name" value="Mitochondrial carrier domain"/>
    <property type="match status" value="1"/>
</dbReference>
<keyword evidence="5" id="KW-0677">Repeat</keyword>
<dbReference type="Proteomes" id="UP000799772">
    <property type="component" value="Unassembled WGS sequence"/>
</dbReference>
<evidence type="ECO:0000256" key="4">
    <source>
        <dbReference type="ARBA" id="ARBA00022692"/>
    </source>
</evidence>
<evidence type="ECO:0000256" key="1">
    <source>
        <dbReference type="ARBA" id="ARBA00004141"/>
    </source>
</evidence>
<name>A0A9P4M1K5_9PEZI</name>
<evidence type="ECO:0000256" key="8">
    <source>
        <dbReference type="ARBA" id="ARBA00023136"/>
    </source>
</evidence>
<reference evidence="11" key="1">
    <citation type="journal article" date="2020" name="Stud. Mycol.">
        <title>101 Dothideomycetes genomes: a test case for predicting lifestyles and emergence of pathogens.</title>
        <authorList>
            <person name="Haridas S."/>
            <person name="Albert R."/>
            <person name="Binder M."/>
            <person name="Bloem J."/>
            <person name="Labutti K."/>
            <person name="Salamov A."/>
            <person name="Andreopoulos B."/>
            <person name="Baker S."/>
            <person name="Barry K."/>
            <person name="Bills G."/>
            <person name="Bluhm B."/>
            <person name="Cannon C."/>
            <person name="Castanera R."/>
            <person name="Culley D."/>
            <person name="Daum C."/>
            <person name="Ezra D."/>
            <person name="Gonzalez J."/>
            <person name="Henrissat B."/>
            <person name="Kuo A."/>
            <person name="Liang C."/>
            <person name="Lipzen A."/>
            <person name="Lutzoni F."/>
            <person name="Magnuson J."/>
            <person name="Mondo S."/>
            <person name="Nolan M."/>
            <person name="Ohm R."/>
            <person name="Pangilinan J."/>
            <person name="Park H.-J."/>
            <person name="Ramirez L."/>
            <person name="Alfaro M."/>
            <person name="Sun H."/>
            <person name="Tritt A."/>
            <person name="Yoshinaga Y."/>
            <person name="Zwiers L.-H."/>
            <person name="Turgeon B."/>
            <person name="Goodwin S."/>
            <person name="Spatafora J."/>
            <person name="Crous P."/>
            <person name="Grigoriev I."/>
        </authorList>
    </citation>
    <scope>NUCLEOTIDE SEQUENCE</scope>
    <source>
        <strain evidence="11">CBS 133067</strain>
    </source>
</reference>
<dbReference type="GO" id="GO:0016020">
    <property type="term" value="C:membrane"/>
    <property type="evidence" value="ECO:0007669"/>
    <property type="project" value="UniProtKB-SubCell"/>
</dbReference>
<sequence>MATTTATSVPIPKVEAKKIAREPFWLGGAAGSMAACFTHPLDQTKYRLQVLTERPPLLRAVYNFAARDGILSLWNGLSASILRQSTYSTARFGLYNLFASHFKPSSGQKLSPGTTMACAGLAGGIAGCIGNPAEIVLVRMCADGAKAPAERYGYSNALTGLVRVGREDGFRTYFRGLGPNVVRSILMNVSQIFTYTEAKARLLSARSLGLKDDTKTHMLASLIAGTVATTACAPADVLKSRVQNMSRAEGGQQSVMRYCIEIVKKEGPLVLMKGWTPAWLRLTPYTILTFVFMEKLRLLVGAK</sequence>
<evidence type="ECO:0000256" key="9">
    <source>
        <dbReference type="PROSITE-ProRule" id="PRU00282"/>
    </source>
</evidence>
<protein>
    <submittedName>
        <fullName evidence="11">Mitochondrial dicarboxylate transporter</fullName>
    </submittedName>
</protein>
<keyword evidence="7" id="KW-1133">Transmembrane helix</keyword>
<gene>
    <name evidence="11" type="ORF">NA57DRAFT_81068</name>
</gene>
<feature type="repeat" description="Solcar" evidence="9">
    <location>
        <begin position="114"/>
        <end position="201"/>
    </location>
</feature>
<comment type="caution">
    <text evidence="11">The sequence shown here is derived from an EMBL/GenBank/DDBJ whole genome shotgun (WGS) entry which is preliminary data.</text>
</comment>
<dbReference type="Pfam" id="PF00153">
    <property type="entry name" value="Mito_carr"/>
    <property type="match status" value="3"/>
</dbReference>
<keyword evidence="6" id="KW-0496">Mitochondrion</keyword>
<dbReference type="AlphaFoldDB" id="A0A9P4M1K5"/>
<dbReference type="SUPFAM" id="SSF103506">
    <property type="entry name" value="Mitochondrial carrier"/>
    <property type="match status" value="1"/>
</dbReference>
<keyword evidence="6" id="KW-0999">Mitochondrion inner membrane</keyword>
<keyword evidence="12" id="KW-1185">Reference proteome</keyword>
<organism evidence="11 12">
    <name type="scientific">Rhizodiscina lignyota</name>
    <dbReference type="NCBI Taxonomy" id="1504668"/>
    <lineage>
        <taxon>Eukaryota</taxon>
        <taxon>Fungi</taxon>
        <taxon>Dikarya</taxon>
        <taxon>Ascomycota</taxon>
        <taxon>Pezizomycotina</taxon>
        <taxon>Dothideomycetes</taxon>
        <taxon>Pleosporomycetidae</taxon>
        <taxon>Aulographales</taxon>
        <taxon>Rhizodiscinaceae</taxon>
        <taxon>Rhizodiscina</taxon>
    </lineage>
</organism>
<evidence type="ECO:0000256" key="2">
    <source>
        <dbReference type="ARBA" id="ARBA00006375"/>
    </source>
</evidence>
<evidence type="ECO:0000256" key="10">
    <source>
        <dbReference type="RuleBase" id="RU000488"/>
    </source>
</evidence>
<proteinExistence type="inferred from homology"/>
<dbReference type="PANTHER" id="PTHR45618">
    <property type="entry name" value="MITOCHONDRIAL DICARBOXYLATE CARRIER-RELATED"/>
    <property type="match status" value="1"/>
</dbReference>
<accession>A0A9P4M1K5</accession>
<evidence type="ECO:0000256" key="6">
    <source>
        <dbReference type="ARBA" id="ARBA00022792"/>
    </source>
</evidence>
<dbReference type="EMBL" id="ML978137">
    <property type="protein sequence ID" value="KAF2093565.1"/>
    <property type="molecule type" value="Genomic_DNA"/>
</dbReference>
<evidence type="ECO:0000313" key="11">
    <source>
        <dbReference type="EMBL" id="KAF2093565.1"/>
    </source>
</evidence>
<dbReference type="InterPro" id="IPR023395">
    <property type="entry name" value="MCP_dom_sf"/>
</dbReference>
<keyword evidence="3 10" id="KW-0813">Transport</keyword>
<feature type="repeat" description="Solcar" evidence="9">
    <location>
        <begin position="22"/>
        <end position="101"/>
    </location>
</feature>
<keyword evidence="8 9" id="KW-0472">Membrane</keyword>
<comment type="similarity">
    <text evidence="2 10">Belongs to the mitochondrial carrier (TC 2.A.29) family.</text>
</comment>